<name>A0A437QE59_9GAMM</name>
<gene>
    <name evidence="1" type="ORF">EOE65_03185</name>
</gene>
<accession>A0A437QE59</accession>
<dbReference type="RefSeq" id="WP_127692841.1">
    <property type="nucleotide sequence ID" value="NZ_SACQ01000001.1"/>
</dbReference>
<organism evidence="1 2">
    <name type="scientific">Neptunomonas marina</name>
    <dbReference type="NCBI Taxonomy" id="1815562"/>
    <lineage>
        <taxon>Bacteria</taxon>
        <taxon>Pseudomonadati</taxon>
        <taxon>Pseudomonadota</taxon>
        <taxon>Gammaproteobacteria</taxon>
        <taxon>Oceanospirillales</taxon>
        <taxon>Oceanospirillaceae</taxon>
        <taxon>Neptunomonas</taxon>
    </lineage>
</organism>
<comment type="caution">
    <text evidence="1">The sequence shown here is derived from an EMBL/GenBank/DDBJ whole genome shotgun (WGS) entry which is preliminary data.</text>
</comment>
<dbReference type="EMBL" id="SACQ01000001">
    <property type="protein sequence ID" value="RVU32673.1"/>
    <property type="molecule type" value="Genomic_DNA"/>
</dbReference>
<protein>
    <submittedName>
        <fullName evidence="1">Uncharacterized protein</fullName>
    </submittedName>
</protein>
<dbReference type="Proteomes" id="UP000282818">
    <property type="component" value="Unassembled WGS sequence"/>
</dbReference>
<evidence type="ECO:0000313" key="2">
    <source>
        <dbReference type="Proteomes" id="UP000282818"/>
    </source>
</evidence>
<reference evidence="1 2" key="1">
    <citation type="submission" date="2019-01" db="EMBL/GenBank/DDBJ databases">
        <authorList>
            <person name="Chen W.-M."/>
        </authorList>
    </citation>
    <scope>NUCLEOTIDE SEQUENCE [LARGE SCALE GENOMIC DNA]</scope>
    <source>
        <strain evidence="1 2">HPM-16</strain>
    </source>
</reference>
<evidence type="ECO:0000313" key="1">
    <source>
        <dbReference type="EMBL" id="RVU32673.1"/>
    </source>
</evidence>
<proteinExistence type="predicted"/>
<keyword evidence="2" id="KW-1185">Reference proteome</keyword>
<sequence length="154" mass="17228">MAYAESTSVSTDKSRAEIERTLQKYGADQFMYGWDQEKAVVGFRMAGRQIKFLLPMPRKTASLFTETPTGKARTESAAHKAWEQACRQKWRALALVIKAKLEAVEAGIAIFEDEFMANIVLPNGATVSQFMLPQITEAYQKGSMPKMLPDLSDD</sequence>
<dbReference type="AlphaFoldDB" id="A0A437QE59"/>